<keyword evidence="2" id="KW-1185">Reference proteome</keyword>
<evidence type="ECO:0000313" key="1">
    <source>
        <dbReference type="EMBL" id="CAG8646144.1"/>
    </source>
</evidence>
<name>A0ACA9NE70_9GLOM</name>
<gene>
    <name evidence="1" type="ORF">SCALOS_LOCUS8497</name>
</gene>
<feature type="non-terminal residue" evidence="1">
    <location>
        <position position="1"/>
    </location>
</feature>
<sequence>IINFRTGVRYNQHLLKLAARRMFAPIWSARRHPIYQAIEIANEEQLMRLHTILEEVNKTLKTLIPPIPTQKHWEIAARNCTKFMKQFRVQLRKAGFLNLDKNNRSFESLDGNTKLSEEIKTFSQRARTRCINYIKGKFNLINLSECTRYIPVILDEEQLQLAESSLKKEEIIFTIKTLIGSLNEANRPQFKGLKSK</sequence>
<evidence type="ECO:0000313" key="2">
    <source>
        <dbReference type="Proteomes" id="UP000789860"/>
    </source>
</evidence>
<protein>
    <submittedName>
        <fullName evidence="1">2980_t:CDS:1</fullName>
    </submittedName>
</protein>
<proteinExistence type="predicted"/>
<organism evidence="1 2">
    <name type="scientific">Scutellospora calospora</name>
    <dbReference type="NCBI Taxonomy" id="85575"/>
    <lineage>
        <taxon>Eukaryota</taxon>
        <taxon>Fungi</taxon>
        <taxon>Fungi incertae sedis</taxon>
        <taxon>Mucoromycota</taxon>
        <taxon>Glomeromycotina</taxon>
        <taxon>Glomeromycetes</taxon>
        <taxon>Diversisporales</taxon>
        <taxon>Gigasporaceae</taxon>
        <taxon>Scutellospora</taxon>
    </lineage>
</organism>
<accession>A0ACA9NE70</accession>
<dbReference type="Proteomes" id="UP000789860">
    <property type="component" value="Unassembled WGS sequence"/>
</dbReference>
<comment type="caution">
    <text evidence="1">The sequence shown here is derived from an EMBL/GenBank/DDBJ whole genome shotgun (WGS) entry which is preliminary data.</text>
</comment>
<reference evidence="1" key="1">
    <citation type="submission" date="2021-06" db="EMBL/GenBank/DDBJ databases">
        <authorList>
            <person name="Kallberg Y."/>
            <person name="Tangrot J."/>
            <person name="Rosling A."/>
        </authorList>
    </citation>
    <scope>NUCLEOTIDE SEQUENCE</scope>
    <source>
        <strain evidence="1">AU212A</strain>
    </source>
</reference>
<dbReference type="EMBL" id="CAJVPM010022672">
    <property type="protein sequence ID" value="CAG8646144.1"/>
    <property type="molecule type" value="Genomic_DNA"/>
</dbReference>